<dbReference type="Proteomes" id="UP000078558">
    <property type="component" value="Chromosome I"/>
</dbReference>
<sequence>MKTIDINSDLGEGYGRYRVADDEALMPRITSANIACGFHAGDPVIMRRTAELAVANGVRIGAHIGYPDVQGFGRRAVSFDAKELSALTLYQLGAMRAMADAAGGTLGHVNFHGALGNLSFADEDVARAVLQAVKDYDPTLKYVTLPFTAAARVAESLGLQTVNSFLADRAYTPEGLLASRKQPGAMVTDTARIRARVARLLSDGEIETVDGSVRKMPVDSILVHSDTAGALDIATAVREAIDAAGYAVRAF</sequence>
<dbReference type="PANTHER" id="PTHR30292:SF0">
    <property type="entry name" value="5-OXOPROLINASE SUBUNIT A"/>
    <property type="match status" value="1"/>
</dbReference>
<dbReference type="EMBL" id="FLRC01000009">
    <property type="protein sequence ID" value="SBT24448.1"/>
    <property type="molecule type" value="Genomic_DNA"/>
</dbReference>
<dbReference type="NCBIfam" id="NF003816">
    <property type="entry name" value="PRK05406.1-5"/>
    <property type="match status" value="1"/>
</dbReference>
<comment type="catalytic activity">
    <reaction evidence="1">
        <text>5-oxo-L-proline + ATP + 2 H2O = L-glutamate + ADP + phosphate + H(+)</text>
        <dbReference type="Rhea" id="RHEA:10348"/>
        <dbReference type="ChEBI" id="CHEBI:15377"/>
        <dbReference type="ChEBI" id="CHEBI:15378"/>
        <dbReference type="ChEBI" id="CHEBI:29985"/>
        <dbReference type="ChEBI" id="CHEBI:30616"/>
        <dbReference type="ChEBI" id="CHEBI:43474"/>
        <dbReference type="ChEBI" id="CHEBI:58402"/>
        <dbReference type="ChEBI" id="CHEBI:456216"/>
        <dbReference type="EC" id="3.5.2.9"/>
    </reaction>
</comment>
<dbReference type="STRING" id="1851544.ODI_03074"/>
<keyword evidence="1" id="KW-0067">ATP-binding</keyword>
<evidence type="ECO:0000313" key="3">
    <source>
        <dbReference type="EMBL" id="SOE52252.1"/>
    </source>
</evidence>
<dbReference type="OrthoDB" id="9773478at2"/>
<comment type="similarity">
    <text evidence="1">Belongs to the LamB/PxpA family.</text>
</comment>
<comment type="subunit">
    <text evidence="1">Forms a complex composed of PxpA, PxpB and PxpC.</text>
</comment>
<evidence type="ECO:0000313" key="2">
    <source>
        <dbReference type="EMBL" id="SBT24448.1"/>
    </source>
</evidence>
<organism evidence="2 4">
    <name type="scientific">Orrella dioscoreae</name>
    <dbReference type="NCBI Taxonomy" id="1851544"/>
    <lineage>
        <taxon>Bacteria</taxon>
        <taxon>Pseudomonadati</taxon>
        <taxon>Pseudomonadota</taxon>
        <taxon>Betaproteobacteria</taxon>
        <taxon>Burkholderiales</taxon>
        <taxon>Alcaligenaceae</taxon>
        <taxon>Orrella</taxon>
    </lineage>
</organism>
<reference evidence="2 4" key="1">
    <citation type="submission" date="2016-06" db="EMBL/GenBank/DDBJ databases">
        <authorList>
            <person name="Kjaerup R.B."/>
            <person name="Dalgaard T.S."/>
            <person name="Juul-Madsen H.R."/>
        </authorList>
    </citation>
    <scope>NUCLEOTIDE SEQUENCE [LARGE SCALE GENOMIC DNA]</scope>
    <source>
        <strain evidence="2">Orrdi1</strain>
    </source>
</reference>
<dbReference type="EMBL" id="LT907988">
    <property type="protein sequence ID" value="SOE52252.1"/>
    <property type="molecule type" value="Genomic_DNA"/>
</dbReference>
<protein>
    <recommendedName>
        <fullName evidence="1">5-oxoprolinase subunit A</fullName>
        <shortName evidence="1">5-OPase subunit A</shortName>
        <ecNumber evidence="1">3.5.2.9</ecNumber>
    </recommendedName>
    <alternativeName>
        <fullName evidence="1">5-oxoprolinase (ATP-hydrolyzing) subunit A</fullName>
    </alternativeName>
</protein>
<evidence type="ECO:0000313" key="4">
    <source>
        <dbReference type="Proteomes" id="UP000078558"/>
    </source>
</evidence>
<dbReference type="CDD" id="cd10787">
    <property type="entry name" value="LamB_YcsF_like"/>
    <property type="match status" value="1"/>
</dbReference>
<reference evidence="3 4" key="2">
    <citation type="submission" date="2017-08" db="EMBL/GenBank/DDBJ databases">
        <authorList>
            <person name="de Groot N.N."/>
        </authorList>
    </citation>
    <scope>NUCLEOTIDE SEQUENCE [LARGE SCALE GENOMIC DNA]</scope>
    <source>
        <strain evidence="3">Orrdi1</strain>
    </source>
</reference>
<keyword evidence="4" id="KW-1185">Reference proteome</keyword>
<dbReference type="EC" id="3.5.2.9" evidence="1"/>
<dbReference type="Gene3D" id="3.20.20.370">
    <property type="entry name" value="Glycoside hydrolase/deacetylase"/>
    <property type="match status" value="1"/>
</dbReference>
<evidence type="ECO:0000256" key="1">
    <source>
        <dbReference type="HAMAP-Rule" id="MF_00691"/>
    </source>
</evidence>
<dbReference type="RefSeq" id="WP_067750655.1">
    <property type="nucleotide sequence ID" value="NZ_LT907988.1"/>
</dbReference>
<dbReference type="AlphaFoldDB" id="A0A1C3JZ59"/>
<keyword evidence="1" id="KW-0547">Nucleotide-binding</keyword>
<name>A0A1C3JZ59_9BURK</name>
<proteinExistence type="inferred from homology"/>
<dbReference type="SUPFAM" id="SSF88713">
    <property type="entry name" value="Glycoside hydrolase/deacetylase"/>
    <property type="match status" value="1"/>
</dbReference>
<gene>
    <name evidence="1" type="primary">pxpA</name>
    <name evidence="2" type="ORF">ODI_03074</name>
    <name evidence="3" type="ORF">ODI_R4027</name>
</gene>
<dbReference type="NCBIfam" id="NF003814">
    <property type="entry name" value="PRK05406.1-3"/>
    <property type="match status" value="1"/>
</dbReference>
<dbReference type="InterPro" id="IPR011330">
    <property type="entry name" value="Glyco_hydro/deAcase_b/a-brl"/>
</dbReference>
<dbReference type="GO" id="GO:0005524">
    <property type="term" value="F:ATP binding"/>
    <property type="evidence" value="ECO:0007669"/>
    <property type="project" value="UniProtKB-UniRule"/>
</dbReference>
<dbReference type="GO" id="GO:0005975">
    <property type="term" value="P:carbohydrate metabolic process"/>
    <property type="evidence" value="ECO:0007669"/>
    <property type="project" value="InterPro"/>
</dbReference>
<dbReference type="InterPro" id="IPR005501">
    <property type="entry name" value="LamB/YcsF/PxpA-like"/>
</dbReference>
<dbReference type="GO" id="GO:0017168">
    <property type="term" value="F:5-oxoprolinase (ATP-hydrolyzing) activity"/>
    <property type="evidence" value="ECO:0007669"/>
    <property type="project" value="UniProtKB-UniRule"/>
</dbReference>
<dbReference type="HAMAP" id="MF_00691">
    <property type="entry name" value="PxpA"/>
    <property type="match status" value="1"/>
</dbReference>
<accession>A0A1C3JZ59</accession>
<comment type="function">
    <text evidence="1">Catalyzes the cleavage of 5-oxoproline to form L-glutamate coupled to the hydrolysis of ATP to ADP and inorganic phosphate.</text>
</comment>
<dbReference type="Pfam" id="PF03746">
    <property type="entry name" value="LamB_YcsF"/>
    <property type="match status" value="1"/>
</dbReference>
<keyword evidence="1" id="KW-0378">Hydrolase</keyword>
<dbReference type="PANTHER" id="PTHR30292">
    <property type="entry name" value="UNCHARACTERIZED PROTEIN YBGL-RELATED"/>
    <property type="match status" value="1"/>
</dbReference>
<dbReference type="KEGG" id="odi:ODI_R4027"/>